<comment type="caution">
    <text evidence="1">The sequence shown here is derived from an EMBL/GenBank/DDBJ whole genome shotgun (WGS) entry which is preliminary data.</text>
</comment>
<name>A0A931A475_9ACTN</name>
<gene>
    <name evidence="1" type="ORF">ITP53_01780</name>
</gene>
<dbReference type="AlphaFoldDB" id="A0A931A475"/>
<evidence type="ECO:0000313" key="2">
    <source>
        <dbReference type="Proteomes" id="UP000605361"/>
    </source>
</evidence>
<accession>A0A931A475</accession>
<keyword evidence="2" id="KW-1185">Reference proteome</keyword>
<dbReference type="Proteomes" id="UP000605361">
    <property type="component" value="Unassembled WGS sequence"/>
</dbReference>
<proteinExistence type="predicted"/>
<evidence type="ECO:0000313" key="1">
    <source>
        <dbReference type="EMBL" id="MBF8184494.1"/>
    </source>
</evidence>
<organism evidence="1 2">
    <name type="scientific">Nonomuraea cypriaca</name>
    <dbReference type="NCBI Taxonomy" id="1187855"/>
    <lineage>
        <taxon>Bacteria</taxon>
        <taxon>Bacillati</taxon>
        <taxon>Actinomycetota</taxon>
        <taxon>Actinomycetes</taxon>
        <taxon>Streptosporangiales</taxon>
        <taxon>Streptosporangiaceae</taxon>
        <taxon>Nonomuraea</taxon>
    </lineage>
</organism>
<dbReference type="EMBL" id="JADOGI010000003">
    <property type="protein sequence ID" value="MBF8184494.1"/>
    <property type="molecule type" value="Genomic_DNA"/>
</dbReference>
<sequence length="65" mass="7410">MRPAKATGSMLDDRGHRWTRVFAGPTGCATEAREVVIGRRKQNDDHRLLKAMERIAFYVFNGHNP</sequence>
<reference evidence="1" key="1">
    <citation type="submission" date="2020-11" db="EMBL/GenBank/DDBJ databases">
        <title>Whole-genome analyses of Nonomuraea sp. K274.</title>
        <authorList>
            <person name="Veyisoglu A."/>
        </authorList>
    </citation>
    <scope>NUCLEOTIDE SEQUENCE</scope>
    <source>
        <strain evidence="1">K274</strain>
    </source>
</reference>
<protein>
    <submittedName>
        <fullName evidence="1">Uncharacterized protein</fullName>
    </submittedName>
</protein>
<dbReference type="RefSeq" id="WP_195893485.1">
    <property type="nucleotide sequence ID" value="NZ_JADOGI010000003.1"/>
</dbReference>